<evidence type="ECO:0000256" key="6">
    <source>
        <dbReference type="ARBA" id="ARBA00023194"/>
    </source>
</evidence>
<dbReference type="InterPro" id="IPR020806">
    <property type="entry name" value="PKS_PP-bd"/>
</dbReference>
<dbReference type="Gene3D" id="3.30.559.30">
    <property type="entry name" value="Nonribosomal peptide synthetase, condensation domain"/>
    <property type="match status" value="2"/>
</dbReference>
<evidence type="ECO:0000256" key="5">
    <source>
        <dbReference type="ARBA" id="ARBA00022598"/>
    </source>
</evidence>
<comment type="similarity">
    <text evidence="2">Belongs to the ATP-dependent AMP-binding enzyme family.</text>
</comment>
<dbReference type="Gene3D" id="3.40.50.1820">
    <property type="entry name" value="alpha/beta hydrolase"/>
    <property type="match status" value="1"/>
</dbReference>
<dbReference type="GO" id="GO:0031177">
    <property type="term" value="F:phosphopantetheine binding"/>
    <property type="evidence" value="ECO:0007669"/>
    <property type="project" value="InterPro"/>
</dbReference>
<dbReference type="CDD" id="cd19533">
    <property type="entry name" value="starter-C_NRPS"/>
    <property type="match status" value="1"/>
</dbReference>
<sequence>MLEQKRERWSLSGAQLGIWYAQQLDPDNPIFNTAECIEIRGPVDPVLFEKGLRQVVGEADALFARFGEDANGPWQSIDPSPDWPLHVMDVSGKENPHLAAQSWMEHDLAQAIDLSRGPLFTEALFKLAADRYYWYQRIHHIAIDGFGVSLLLQKVSKVYTDLTGGGTSGIGAFGRFRTILEEDASYRMSQQLDSDRQFWLQRFADEPEVVSLGGQAQRSARSFLRRSAQLPASSMQRLQAAAQDAGTSWPDVIAAAAALYVHRITGAEEVVLGLPVMCRLGSSSIRIPGMVMNLLPLRVRVRPDMTLIDLLRQVARENREIKRHQRYRHQDIRRDLKLLADNRRLFGPLVNVMAFAEELNVGGFRGSVRNLASGPVDDLTMNVYGGLGGHGLRIDMDANPLIYSAEALESHLQRYLYLLDSLAEAEPNDPVGGLAFILPDEHEKVLVQWNDTTRALPQLSVPQLFEEQAARTPQAEAVICEGLSLCYEDLNRRANRLARLLIAREIGPERIVALSLPRSVDMLAAILAVHKAGAAYLPLDPEYPDDRIAYMLADANPACLITTRQLSEHFAAVMEDKDVILLDAPATLQRLEQQAFHNPVDADRVRPLLPLHPSYVIYTSGSTGRPKGVMLTFEGLANLLSDMRERLGIGERDRWLSVTTMSFDISVMEMLLPLACGSTLDIVMRDTILDAASLIRRIRETRTTIMQATPTLWQSIVACRPGKFERLKVITGGEALPVGLKLALQDLNCEVNNQYGPTETTIYSTAAKLDQTPEKPSIGGPVWNTRLYVLDSSLSPVPPGVTGELYIAGLGLGRGYLGRPDLTADRFVADPYGSPGSRMYRTGDLARWLENGWIDYLGRADHQIKLRGFRIETGEIESVLVAHPAVEQAFVMVREDRIEDRRLAAYIVPSSDWPYPIDSTDLRSYAAEKLAEYMVPSVIVALEALPLTPNKKVDRNALPVPDVRLAAGRMPRTPQEEMLCTIFGEVLGLPRVTIDDDFFELGGHSLLAGRVMVRIREAFGAELSIGSLFEASTAASLVKRLDHAQAARQSVRPAARGERLPLSFAQQRLWFLYRLEGPSPTYNIPLVARLSGDLDLASLRMALGDVVARHESLRTVYPENDGASYQHILDSERARPELMVTEISDAELADKLAEAVRYRFELAAETSLRAELFKLGDQEFVLLLLLHHIAGDGWSLTPLTRDLSDAYAARCLGSEPTWTPLPVQYADYAMWQQKLFGRSGDENSLIDRQLEYWTEALSGLPEQLELPTDYPRPAVASYQGGSVPFSIPRELHQQLNGLAQSNRATLFMVFQSAMAALFTKLGAGTDIPIGSPVSGRNDDNLDHLIGFFINTLVFRVDTSNDPTFVELLRRVREKSLAAFEHQDVPFERLVETLNPPRSRARHPLFQVMLVLQNTPETSLELPGISSKLQLQNVGTAKFDLTFEMTERRDQNGEPNGVDGFIEFSSDLFERGTAEAMAKRYVRVLESAVNEPSKSISKLDVLTVDEREDIRRQWSAPLPVTEQATLSERFEAQVSRSPQAVAIVHDGLSLSYEELNERANRISHFLIASGVGTEQIVALALPRSVDMVVCILAVLKAGAAYLPLDPEYPEDRLAYMMENACPVCVMTSVHVMDQLPDFGRWKRVVIDELEQAMQLQSYSKENPSDRERLGRLMPQNAAYIIYTSGSTGKPKGVLVPHQNVVRLFDSTRHWFQFDETDVWTLFHSYAFDFSVWEIWGPLLYGGRLVVVPHTVSRSPEEMLSLLVREGVTVLNQTPSAFYPLIQADREQPETGRKLSLRYVVFGGEALELGRLTDWYSRHADDAPRLINMYGITETTVHVSYMELNRNLALTGAGSLIGEAIPDLRVYVLDNRLQPVPYGVIGEMYVACAGLARGYWGRPDLTADRFVADPYGPPGTRMYRTGDLARRFADGTLDYLGRSDHQVKIRGFRIELGEIESVLVRHESLSQAAVIVREDQPGDQRLAAYVVGNPGESPSGTELRRYAASLLPDYMVPWAFVMMDKLPLTPNGKLDRKALPAPDMSPDADGRNPRTPQEEVLCELFAEILGAKRVGIDDSFFELGGHSLLAVRLISRVREALGKELSIAALFEAPTVAGLVDKLEMGGGNSALQVVLPLRSHGDQTPLFCVHPAGGLSWCYAGLMKHLGMDYPIYGLQARGIAQAEELPGSLEEMTADYIGHIRSLQPTGPYRLLGWSLGGNVAQSIAVQLQEAGEDIELLAILDAYPSHYLPIKEKPDEDEALTALLALGGFDRESIEAELGDAPLTIAAALELLRNESSALSSLEEETIMNLKTTYENSVQLLKAYVPKRFEGDMLFFHSTIIPDWFDPIDPEMWEPYVGGQIERHDIECRHKDLCQPGPLDYIGKCILSKLEKMAPKTETTRDRRELIYDQSF</sequence>
<dbReference type="InterPro" id="IPR010071">
    <property type="entry name" value="AA_adenyl_dom"/>
</dbReference>
<evidence type="ECO:0000256" key="8">
    <source>
        <dbReference type="SAM" id="MobiDB-lite"/>
    </source>
</evidence>
<dbReference type="InterPro" id="IPR001031">
    <property type="entry name" value="Thioesterase"/>
</dbReference>
<dbReference type="InterPro" id="IPR023213">
    <property type="entry name" value="CAT-like_dom_sf"/>
</dbReference>
<dbReference type="Gene3D" id="2.30.38.10">
    <property type="entry name" value="Luciferase, Domain 3"/>
    <property type="match status" value="1"/>
</dbReference>
<dbReference type="NCBIfam" id="NF003417">
    <property type="entry name" value="PRK04813.1"/>
    <property type="match status" value="2"/>
</dbReference>
<dbReference type="SUPFAM" id="SSF47336">
    <property type="entry name" value="ACP-like"/>
    <property type="match status" value="2"/>
</dbReference>
<dbReference type="Pfam" id="PF00975">
    <property type="entry name" value="Thioesterase"/>
    <property type="match status" value="1"/>
</dbReference>
<dbReference type="GO" id="GO:0008610">
    <property type="term" value="P:lipid biosynthetic process"/>
    <property type="evidence" value="ECO:0007669"/>
    <property type="project" value="UniProtKB-ARBA"/>
</dbReference>
<dbReference type="NCBIfam" id="TIGR01733">
    <property type="entry name" value="AA-adenyl-dom"/>
    <property type="match status" value="2"/>
</dbReference>
<dbReference type="OrthoDB" id="9765680at2"/>
<evidence type="ECO:0000313" key="10">
    <source>
        <dbReference type="EMBL" id="KOR90421.1"/>
    </source>
</evidence>
<dbReference type="InterPro" id="IPR001242">
    <property type="entry name" value="Condensation_dom"/>
</dbReference>
<evidence type="ECO:0000256" key="1">
    <source>
        <dbReference type="ARBA" id="ARBA00001957"/>
    </source>
</evidence>
<keyword evidence="6" id="KW-0045">Antibiotic biosynthesis</keyword>
<evidence type="ECO:0000256" key="4">
    <source>
        <dbReference type="ARBA" id="ARBA00022553"/>
    </source>
</evidence>
<keyword evidence="4" id="KW-0597">Phosphoprotein</keyword>
<dbReference type="SMART" id="SM00823">
    <property type="entry name" value="PKS_PP"/>
    <property type="match status" value="2"/>
</dbReference>
<name>A0A0M1P7H6_9BACL</name>
<dbReference type="InterPro" id="IPR036736">
    <property type="entry name" value="ACP-like_sf"/>
</dbReference>
<dbReference type="FunFam" id="3.40.50.12780:FF:000012">
    <property type="entry name" value="Non-ribosomal peptide synthetase"/>
    <property type="match status" value="2"/>
</dbReference>
<dbReference type="PROSITE" id="PS50075">
    <property type="entry name" value="CARRIER"/>
    <property type="match status" value="2"/>
</dbReference>
<dbReference type="CDD" id="cd19538">
    <property type="entry name" value="LCL_NRPS"/>
    <property type="match status" value="1"/>
</dbReference>
<dbReference type="FunFam" id="1.10.1200.10:FF:000016">
    <property type="entry name" value="Non-ribosomal peptide synthase"/>
    <property type="match status" value="1"/>
</dbReference>
<dbReference type="Pfam" id="PF13193">
    <property type="entry name" value="AMP-binding_C"/>
    <property type="match status" value="2"/>
</dbReference>
<keyword evidence="3" id="KW-0596">Phosphopantetheine</keyword>
<keyword evidence="11" id="KW-1185">Reference proteome</keyword>
<proteinExistence type="inferred from homology"/>
<dbReference type="InterPro" id="IPR000873">
    <property type="entry name" value="AMP-dep_synth/lig_dom"/>
</dbReference>
<dbReference type="InterPro" id="IPR029058">
    <property type="entry name" value="AB_hydrolase_fold"/>
</dbReference>
<protein>
    <submittedName>
        <fullName evidence="10">Diguanylate cyclase</fullName>
    </submittedName>
</protein>
<dbReference type="GO" id="GO:0043041">
    <property type="term" value="P:amino acid activation for nonribosomal peptide biosynthetic process"/>
    <property type="evidence" value="ECO:0007669"/>
    <property type="project" value="TreeGrafter"/>
</dbReference>
<dbReference type="Proteomes" id="UP000036932">
    <property type="component" value="Unassembled WGS sequence"/>
</dbReference>
<feature type="domain" description="Carrier" evidence="9">
    <location>
        <begin position="970"/>
        <end position="1045"/>
    </location>
</feature>
<dbReference type="PROSITE" id="PS00455">
    <property type="entry name" value="AMP_BINDING"/>
    <property type="match status" value="2"/>
</dbReference>
<comment type="caution">
    <text evidence="10">The sequence shown here is derived from an EMBL/GenBank/DDBJ whole genome shotgun (WGS) entry which is preliminary data.</text>
</comment>
<dbReference type="SUPFAM" id="SSF53474">
    <property type="entry name" value="alpha/beta-Hydrolases"/>
    <property type="match status" value="1"/>
</dbReference>
<dbReference type="Gene3D" id="1.10.1200.10">
    <property type="entry name" value="ACP-like"/>
    <property type="match status" value="1"/>
</dbReference>
<dbReference type="PANTHER" id="PTHR45527">
    <property type="entry name" value="NONRIBOSOMAL PEPTIDE SYNTHETASE"/>
    <property type="match status" value="1"/>
</dbReference>
<dbReference type="InterPro" id="IPR020845">
    <property type="entry name" value="AMP-binding_CS"/>
</dbReference>
<dbReference type="GO" id="GO:0017000">
    <property type="term" value="P:antibiotic biosynthetic process"/>
    <property type="evidence" value="ECO:0007669"/>
    <property type="project" value="UniProtKB-KW"/>
</dbReference>
<dbReference type="PANTHER" id="PTHR45527:SF14">
    <property type="entry name" value="PLIPASTATIN SYNTHASE SUBUNIT B"/>
    <property type="match status" value="1"/>
</dbReference>
<keyword evidence="7" id="KW-0511">Multifunctional enzyme</keyword>
<dbReference type="FunFam" id="3.40.50.980:FF:000002">
    <property type="entry name" value="Enterobactin synthetase component F"/>
    <property type="match status" value="1"/>
</dbReference>
<dbReference type="FunFam" id="1.10.1200.10:FF:000005">
    <property type="entry name" value="Nonribosomal peptide synthetase 1"/>
    <property type="match status" value="1"/>
</dbReference>
<dbReference type="CDD" id="cd17643">
    <property type="entry name" value="A_NRPS_Cytc1-like"/>
    <property type="match status" value="1"/>
</dbReference>
<dbReference type="Gene3D" id="3.30.300.30">
    <property type="match status" value="2"/>
</dbReference>
<dbReference type="GO" id="GO:0016874">
    <property type="term" value="F:ligase activity"/>
    <property type="evidence" value="ECO:0007669"/>
    <property type="project" value="UniProtKB-KW"/>
</dbReference>
<evidence type="ECO:0000259" key="9">
    <source>
        <dbReference type="PROSITE" id="PS50075"/>
    </source>
</evidence>
<feature type="region of interest" description="Disordered" evidence="8">
    <location>
        <begin position="2027"/>
        <end position="2049"/>
    </location>
</feature>
<dbReference type="InterPro" id="IPR042099">
    <property type="entry name" value="ANL_N_sf"/>
</dbReference>
<keyword evidence="5" id="KW-0436">Ligase</keyword>
<evidence type="ECO:0000313" key="11">
    <source>
        <dbReference type="Proteomes" id="UP000036932"/>
    </source>
</evidence>
<dbReference type="Gene3D" id="3.30.559.10">
    <property type="entry name" value="Chloramphenicol acetyltransferase-like domain"/>
    <property type="match status" value="2"/>
</dbReference>
<dbReference type="Gene3D" id="3.40.50.12780">
    <property type="entry name" value="N-terminal domain of ligase-like"/>
    <property type="match status" value="1"/>
</dbReference>
<dbReference type="Pfam" id="PF00668">
    <property type="entry name" value="Condensation"/>
    <property type="match status" value="2"/>
</dbReference>
<accession>A0A0M1P7H6</accession>
<gene>
    <name evidence="10" type="ORF">AM231_15680</name>
</gene>
<dbReference type="FunFam" id="3.30.300.30:FF:000010">
    <property type="entry name" value="Enterobactin synthetase component F"/>
    <property type="match status" value="2"/>
</dbReference>
<evidence type="ECO:0000256" key="3">
    <source>
        <dbReference type="ARBA" id="ARBA00022450"/>
    </source>
</evidence>
<feature type="domain" description="Carrier" evidence="9">
    <location>
        <begin position="2046"/>
        <end position="2121"/>
    </location>
</feature>
<dbReference type="FunFam" id="3.40.50.980:FF:000001">
    <property type="entry name" value="Non-ribosomal peptide synthetase"/>
    <property type="match status" value="2"/>
</dbReference>
<dbReference type="FunFam" id="3.30.559.30:FF:000001">
    <property type="entry name" value="Non-ribosomal peptide synthetase"/>
    <property type="match status" value="1"/>
</dbReference>
<dbReference type="EMBL" id="LIUT01000001">
    <property type="protein sequence ID" value="KOR90421.1"/>
    <property type="molecule type" value="Genomic_DNA"/>
</dbReference>
<comment type="cofactor">
    <cofactor evidence="1">
        <name>pantetheine 4'-phosphate</name>
        <dbReference type="ChEBI" id="CHEBI:47942"/>
    </cofactor>
</comment>
<evidence type="ECO:0000256" key="7">
    <source>
        <dbReference type="ARBA" id="ARBA00023268"/>
    </source>
</evidence>
<reference evidence="11" key="1">
    <citation type="submission" date="2015-08" db="EMBL/GenBank/DDBJ databases">
        <title>Genome sequencing project for genomic taxonomy and phylogenomics of Bacillus-like bacteria.</title>
        <authorList>
            <person name="Liu B."/>
            <person name="Wang J."/>
            <person name="Zhu Y."/>
            <person name="Liu G."/>
            <person name="Chen Q."/>
            <person name="Chen Z."/>
            <person name="Lan J."/>
            <person name="Che J."/>
            <person name="Ge C."/>
            <person name="Shi H."/>
            <person name="Pan Z."/>
            <person name="Liu X."/>
        </authorList>
    </citation>
    <scope>NUCLEOTIDE SEQUENCE [LARGE SCALE GENOMIC DNA]</scope>
    <source>
        <strain evidence="11">FJAT-22460</strain>
    </source>
</reference>
<dbReference type="SUPFAM" id="SSF52777">
    <property type="entry name" value="CoA-dependent acyltransferases"/>
    <property type="match status" value="4"/>
</dbReference>
<dbReference type="PATRIC" id="fig|1705565.3.peg.5215"/>
<dbReference type="GO" id="GO:0044550">
    <property type="term" value="P:secondary metabolite biosynthetic process"/>
    <property type="evidence" value="ECO:0007669"/>
    <property type="project" value="UniProtKB-ARBA"/>
</dbReference>
<dbReference type="InterPro" id="IPR009081">
    <property type="entry name" value="PP-bd_ACP"/>
</dbReference>
<organism evidence="10 11">
    <name type="scientific">Paenibacillus solani</name>
    <dbReference type="NCBI Taxonomy" id="1705565"/>
    <lineage>
        <taxon>Bacteria</taxon>
        <taxon>Bacillati</taxon>
        <taxon>Bacillota</taxon>
        <taxon>Bacilli</taxon>
        <taxon>Bacillales</taxon>
        <taxon>Paenibacillaceae</taxon>
        <taxon>Paenibacillus</taxon>
    </lineage>
</organism>
<dbReference type="Pfam" id="PF00550">
    <property type="entry name" value="PP-binding"/>
    <property type="match status" value="2"/>
</dbReference>
<dbReference type="GO" id="GO:0072330">
    <property type="term" value="P:monocarboxylic acid biosynthetic process"/>
    <property type="evidence" value="ECO:0007669"/>
    <property type="project" value="UniProtKB-ARBA"/>
</dbReference>
<dbReference type="Gene3D" id="3.40.50.980">
    <property type="match status" value="2"/>
</dbReference>
<evidence type="ECO:0000256" key="2">
    <source>
        <dbReference type="ARBA" id="ARBA00006432"/>
    </source>
</evidence>
<dbReference type="FunFam" id="2.30.38.10:FF:000001">
    <property type="entry name" value="Non-ribosomal peptide synthetase PvdI"/>
    <property type="match status" value="2"/>
</dbReference>
<dbReference type="GO" id="GO:0005829">
    <property type="term" value="C:cytosol"/>
    <property type="evidence" value="ECO:0007669"/>
    <property type="project" value="TreeGrafter"/>
</dbReference>
<dbReference type="InterPro" id="IPR045851">
    <property type="entry name" value="AMP-bd_C_sf"/>
</dbReference>
<dbReference type="InterPro" id="IPR006162">
    <property type="entry name" value="Ppantetheine_attach_site"/>
</dbReference>
<dbReference type="PROSITE" id="PS00012">
    <property type="entry name" value="PHOSPHOPANTETHEINE"/>
    <property type="match status" value="1"/>
</dbReference>
<dbReference type="InterPro" id="IPR025110">
    <property type="entry name" value="AMP-bd_C"/>
</dbReference>
<dbReference type="RefSeq" id="WP_054403357.1">
    <property type="nucleotide sequence ID" value="NZ_LIUT01000001.1"/>
</dbReference>
<dbReference type="Pfam" id="PF00501">
    <property type="entry name" value="AMP-binding"/>
    <property type="match status" value="2"/>
</dbReference>
<dbReference type="SUPFAM" id="SSF56801">
    <property type="entry name" value="Acetyl-CoA synthetase-like"/>
    <property type="match status" value="2"/>
</dbReference>